<feature type="transmembrane region" description="Helical" evidence="1">
    <location>
        <begin position="207"/>
        <end position="223"/>
    </location>
</feature>
<keyword evidence="1" id="KW-1133">Transmembrane helix</keyword>
<comment type="caution">
    <text evidence="2">The sequence shown here is derived from an EMBL/GenBank/DDBJ whole genome shotgun (WGS) entry which is preliminary data.</text>
</comment>
<evidence type="ECO:0008006" key="4">
    <source>
        <dbReference type="Google" id="ProtNLM"/>
    </source>
</evidence>
<sequence>MSRIGLAFSGGGIRSAAFCSGVLRRLLQLKVKIENMSCVSGGGFTGTAYLDWKYRNGQKDNPKWHQEFFNQMRERTGYFCNWQSLVTGLIDTVLVTTIIALVSVILPALIWMTYACPLAYLVDFLVGDLLRATSHAHKHKHNVPDLVYQRNVLFASLLVTSVFSFIVGSIIPWAYIFRLISTSALVILALCVFPWAIHAILENAPTLIQLLVLILAAIVWLGFPAFRRRAEIVMVLFAYAFVIHFRVYKHLFGGLEYSDFTFHVLIWVSGILLWILPFLGAIQQRLMNVFNRWRLQKAFYTPQSVGETGCSGIGWHDLILTYPRFISKERKILNLADFENISPYYICNTTVNNWKRTPDDEESYELLTLTPREIQRLDSPYEEDTFMDKLEPDDIRLSEAMALSAASLSPHLRLVVGDTSQVKHLGTDLMIIVGTAMGTSILSDLQTEGRKNMLYKILPLLMETLRALPLIVFPILYFVDGDEKWMTIAVFFYLGIIFTLSFIAMIPTGKEKPGPPEKLTRWFLINIPYVRFIRDMTGIINVGPSPPPVMRISDGGHTENLGLLPLLKLRLEKIVIANGTECKSDKNYGVELLHSLELARKKLQCSFTALDGRDVMEDIRVNFVDKKQGEQPRSYTFKVSYYSADHDNGIERMVGVGQILLLAPRHPSKGVRTKERVSWKIALRDIDVDLEAGQWGTGPTLKAEEVDRLTFCCCECCHGSTCRSASQWCCGSFPGHSNANQFFTPSLFSAYHREGYRACVEAKAAEFLST</sequence>
<accession>A0ABN8MKX5</accession>
<dbReference type="Gene3D" id="3.40.1090.10">
    <property type="entry name" value="Cytosolic phospholipase A2 catalytic domain"/>
    <property type="match status" value="1"/>
</dbReference>
<feature type="transmembrane region" description="Helical" evidence="1">
    <location>
        <begin position="260"/>
        <end position="282"/>
    </location>
</feature>
<evidence type="ECO:0000313" key="3">
    <source>
        <dbReference type="Proteomes" id="UP001159427"/>
    </source>
</evidence>
<feature type="transmembrane region" description="Helical" evidence="1">
    <location>
        <begin position="230"/>
        <end position="248"/>
    </location>
</feature>
<dbReference type="SUPFAM" id="SSF52151">
    <property type="entry name" value="FabD/lysophospholipase-like"/>
    <property type="match status" value="1"/>
</dbReference>
<protein>
    <recommendedName>
        <fullName evidence="4">PNPLA domain-containing protein</fullName>
    </recommendedName>
</protein>
<gene>
    <name evidence="2" type="ORF">PEVE_00037911</name>
</gene>
<dbReference type="Proteomes" id="UP001159427">
    <property type="component" value="Unassembled WGS sequence"/>
</dbReference>
<keyword evidence="1" id="KW-0812">Transmembrane</keyword>
<reference evidence="2 3" key="1">
    <citation type="submission" date="2022-05" db="EMBL/GenBank/DDBJ databases">
        <authorList>
            <consortium name="Genoscope - CEA"/>
            <person name="William W."/>
        </authorList>
    </citation>
    <scope>NUCLEOTIDE SEQUENCE [LARGE SCALE GENOMIC DNA]</scope>
</reference>
<keyword evidence="1" id="KW-0472">Membrane</keyword>
<dbReference type="EMBL" id="CALNXI010000631">
    <property type="protein sequence ID" value="CAH3030394.1"/>
    <property type="molecule type" value="Genomic_DNA"/>
</dbReference>
<feature type="transmembrane region" description="Helical" evidence="1">
    <location>
        <begin position="460"/>
        <end position="479"/>
    </location>
</feature>
<feature type="transmembrane region" description="Helical" evidence="1">
    <location>
        <begin position="152"/>
        <end position="176"/>
    </location>
</feature>
<name>A0ABN8MKX5_9CNID</name>
<feature type="transmembrane region" description="Helical" evidence="1">
    <location>
        <begin position="485"/>
        <end position="506"/>
    </location>
</feature>
<feature type="transmembrane region" description="Helical" evidence="1">
    <location>
        <begin position="93"/>
        <end position="114"/>
    </location>
</feature>
<feature type="transmembrane region" description="Helical" evidence="1">
    <location>
        <begin position="183"/>
        <end position="201"/>
    </location>
</feature>
<proteinExistence type="predicted"/>
<dbReference type="InterPro" id="IPR016035">
    <property type="entry name" value="Acyl_Trfase/lysoPLipase"/>
</dbReference>
<keyword evidence="3" id="KW-1185">Reference proteome</keyword>
<organism evidence="2 3">
    <name type="scientific">Porites evermanni</name>
    <dbReference type="NCBI Taxonomy" id="104178"/>
    <lineage>
        <taxon>Eukaryota</taxon>
        <taxon>Metazoa</taxon>
        <taxon>Cnidaria</taxon>
        <taxon>Anthozoa</taxon>
        <taxon>Hexacorallia</taxon>
        <taxon>Scleractinia</taxon>
        <taxon>Fungiina</taxon>
        <taxon>Poritidae</taxon>
        <taxon>Porites</taxon>
    </lineage>
</organism>
<evidence type="ECO:0000313" key="2">
    <source>
        <dbReference type="EMBL" id="CAH3030394.1"/>
    </source>
</evidence>
<evidence type="ECO:0000256" key="1">
    <source>
        <dbReference type="SAM" id="Phobius"/>
    </source>
</evidence>